<feature type="transmembrane region" description="Helical" evidence="1">
    <location>
        <begin position="44"/>
        <end position="65"/>
    </location>
</feature>
<evidence type="ECO:0000256" key="1">
    <source>
        <dbReference type="SAM" id="Phobius"/>
    </source>
</evidence>
<keyword evidence="1" id="KW-0812">Transmembrane</keyword>
<name>A0A644T745_9ZZZZ</name>
<evidence type="ECO:0000259" key="2">
    <source>
        <dbReference type="Pfam" id="PF02397"/>
    </source>
</evidence>
<keyword evidence="1" id="KW-1133">Transmembrane helix</keyword>
<sequence>MISTRITKRLFIAIIDFLILSFSLYLALALRNLEFLPFAEYLKIFRPFLLIIFLNLLVFYMYGFYDKMTVKIYKELNQRILSSQILSSVLGAIIFYTVPLFSIAPKTILIIYIAISSLLIFIWRRNVGKLFKSTAQNRILLVAEGKELSELKNEIEHNKILNVEKVDFIDLNEDRDLNLYTKIKSKIEDGKFNMLAINMHHPYVKNSISLFYELLLEKVSVINFADLYEDLFQKIPLDNIDAGWFFNNLYGKKNKFYENAKRLLDLSLSIPIFLISLAIYPIIFLVLKAQDGGSLFYISERIGKDGLPFKVYKFRSMTDLKNKDIDSSSKDEAKRITKFGSFLRKTRLDELPQLINIISGDLSLIGPRPEVPPLVEEYGKQIPFYGIRHTVTPGLSGYAQIYQEQKSVPKFGIATDATKDKLCYDIFYLKHRSFLMDLSLMIRTVKTLLSKSGV</sequence>
<feature type="transmembrane region" description="Helical" evidence="1">
    <location>
        <begin position="107"/>
        <end position="123"/>
    </location>
</feature>
<dbReference type="AlphaFoldDB" id="A0A644T745"/>
<comment type="caution">
    <text evidence="3">The sequence shown here is derived from an EMBL/GenBank/DDBJ whole genome shotgun (WGS) entry which is preliminary data.</text>
</comment>
<dbReference type="PANTHER" id="PTHR30576">
    <property type="entry name" value="COLANIC BIOSYNTHESIS UDP-GLUCOSE LIPID CARRIER TRANSFERASE"/>
    <property type="match status" value="1"/>
</dbReference>
<proteinExistence type="predicted"/>
<feature type="domain" description="Bacterial sugar transferase" evidence="2">
    <location>
        <begin position="261"/>
        <end position="449"/>
    </location>
</feature>
<reference evidence="3" key="1">
    <citation type="submission" date="2019-08" db="EMBL/GenBank/DDBJ databases">
        <authorList>
            <person name="Kucharzyk K."/>
            <person name="Murdoch R.W."/>
            <person name="Higgins S."/>
            <person name="Loffler F."/>
        </authorList>
    </citation>
    <scope>NUCLEOTIDE SEQUENCE</scope>
</reference>
<feature type="transmembrane region" description="Helical" evidence="1">
    <location>
        <begin position="12"/>
        <end position="32"/>
    </location>
</feature>
<dbReference type="GO" id="GO:0016780">
    <property type="term" value="F:phosphotransferase activity, for other substituted phosphate groups"/>
    <property type="evidence" value="ECO:0007669"/>
    <property type="project" value="TreeGrafter"/>
</dbReference>
<accession>A0A644T745</accession>
<feature type="transmembrane region" description="Helical" evidence="1">
    <location>
        <begin position="85"/>
        <end position="101"/>
    </location>
</feature>
<feature type="transmembrane region" description="Helical" evidence="1">
    <location>
        <begin position="263"/>
        <end position="287"/>
    </location>
</feature>
<organism evidence="3">
    <name type="scientific">bioreactor metagenome</name>
    <dbReference type="NCBI Taxonomy" id="1076179"/>
    <lineage>
        <taxon>unclassified sequences</taxon>
        <taxon>metagenomes</taxon>
        <taxon>ecological metagenomes</taxon>
    </lineage>
</organism>
<dbReference type="Pfam" id="PF02397">
    <property type="entry name" value="Bac_transf"/>
    <property type="match status" value="1"/>
</dbReference>
<dbReference type="PANTHER" id="PTHR30576:SF0">
    <property type="entry name" value="UNDECAPRENYL-PHOSPHATE N-ACETYLGALACTOSAMINYL 1-PHOSPHATE TRANSFERASE-RELATED"/>
    <property type="match status" value="1"/>
</dbReference>
<keyword evidence="1" id="KW-0472">Membrane</keyword>
<gene>
    <name evidence="3" type="ORF">SDC9_07921</name>
</gene>
<dbReference type="InterPro" id="IPR003362">
    <property type="entry name" value="Bact_transf"/>
</dbReference>
<evidence type="ECO:0000313" key="3">
    <source>
        <dbReference type="EMBL" id="MPL62307.1"/>
    </source>
</evidence>
<dbReference type="EMBL" id="VSSQ01000017">
    <property type="protein sequence ID" value="MPL62307.1"/>
    <property type="molecule type" value="Genomic_DNA"/>
</dbReference>
<protein>
    <recommendedName>
        <fullName evidence="2">Bacterial sugar transferase domain-containing protein</fullName>
    </recommendedName>
</protein>